<dbReference type="InterPro" id="IPR000960">
    <property type="entry name" value="Flavin_mOase"/>
</dbReference>
<dbReference type="InterPro" id="IPR036291">
    <property type="entry name" value="NAD(P)-bd_dom_sf"/>
</dbReference>
<dbReference type="InterPro" id="IPR050982">
    <property type="entry name" value="Auxin_biosynth/cation_transpt"/>
</dbReference>
<evidence type="ECO:0000256" key="1">
    <source>
        <dbReference type="ARBA" id="ARBA00023002"/>
    </source>
</evidence>
<dbReference type="PIRSF" id="PIRSF000332">
    <property type="entry name" value="FMO"/>
    <property type="match status" value="1"/>
</dbReference>
<proteinExistence type="predicted"/>
<evidence type="ECO:0000313" key="2">
    <source>
        <dbReference type="EMBL" id="QUX30602.1"/>
    </source>
</evidence>
<dbReference type="SUPFAM" id="SSF51905">
    <property type="entry name" value="FAD/NAD(P)-binding domain"/>
    <property type="match status" value="1"/>
</dbReference>
<accession>A0ABX8C887</accession>
<sequence length="349" mass="37791">MDDVPLAVIGAGQAGLATAWAANRRGLRPLVLEAADLPGGSWPHYYDSLSLFSPARFSSLPGHALPGDPERYPRRDEVVDYLRDYASHLDADLRCGQRVKRVERDGHGFTLTTADGSRARAAVVVAATGGFTRPHRPDLPGLADFTGTVLHAAEYRVPEPFTGQRVVVVGGGNSGVQIAAELADVARVSLATRAPVTWANQRPLGRDIHWWFTRSGLDAAPLRGVWEKGPTLVNDDGRHRAAFTTGNPDRREMFTRLEGGKAVWADGAVEEVDTVLLATGYRPALGYLSPTTALDSRRRPLHRGGISTTVPGLGYVGLEFQRSFSSATLRGVGRDARHVVRRLLVGVRR</sequence>
<dbReference type="PRINTS" id="PR00368">
    <property type="entry name" value="FADPNR"/>
</dbReference>
<dbReference type="PANTHER" id="PTHR43539:SF78">
    <property type="entry name" value="FLAVIN-CONTAINING MONOOXYGENASE"/>
    <property type="match status" value="1"/>
</dbReference>
<reference evidence="3" key="1">
    <citation type="submission" date="2021-05" db="EMBL/GenBank/DDBJ databases">
        <title>Direct Submission.</title>
        <authorList>
            <person name="Li K."/>
            <person name="Gao J."/>
        </authorList>
    </citation>
    <scope>NUCLEOTIDE SEQUENCE [LARGE SCALE GENOMIC DNA]</scope>
    <source>
        <strain evidence="3">HDS12</strain>
    </source>
</reference>
<name>A0ABX8C887_9ACTN</name>
<dbReference type="SUPFAM" id="SSF51735">
    <property type="entry name" value="NAD(P)-binding Rossmann-fold domains"/>
    <property type="match status" value="1"/>
</dbReference>
<dbReference type="Proteomes" id="UP000678016">
    <property type="component" value="Chromosome"/>
</dbReference>
<dbReference type="Pfam" id="PF13738">
    <property type="entry name" value="Pyr_redox_3"/>
    <property type="match status" value="1"/>
</dbReference>
<organism evidence="2 3">
    <name type="scientific">Nocardiopsis akebiae</name>
    <dbReference type="NCBI Taxonomy" id="2831968"/>
    <lineage>
        <taxon>Bacteria</taxon>
        <taxon>Bacillati</taxon>
        <taxon>Actinomycetota</taxon>
        <taxon>Actinomycetes</taxon>
        <taxon>Streptosporangiales</taxon>
        <taxon>Nocardiopsidaceae</taxon>
        <taxon>Nocardiopsis</taxon>
    </lineage>
</organism>
<keyword evidence="3" id="KW-1185">Reference proteome</keyword>
<keyword evidence="1" id="KW-0560">Oxidoreductase</keyword>
<dbReference type="PRINTS" id="PR00469">
    <property type="entry name" value="PNDRDTASEII"/>
</dbReference>
<dbReference type="Gene3D" id="3.50.50.60">
    <property type="entry name" value="FAD/NAD(P)-binding domain"/>
    <property type="match status" value="1"/>
</dbReference>
<dbReference type="InterPro" id="IPR036188">
    <property type="entry name" value="FAD/NAD-bd_sf"/>
</dbReference>
<protein>
    <submittedName>
        <fullName evidence="2">NAD(P)-binding domain-containing protein</fullName>
    </submittedName>
</protein>
<dbReference type="EMBL" id="CP074132">
    <property type="protein sequence ID" value="QUX30602.1"/>
    <property type="molecule type" value="Genomic_DNA"/>
</dbReference>
<gene>
    <name evidence="2" type="ORF">KGD83_08880</name>
</gene>
<dbReference type="PANTHER" id="PTHR43539">
    <property type="entry name" value="FLAVIN-BINDING MONOOXYGENASE-LIKE PROTEIN (AFU_ORTHOLOGUE AFUA_4G09220)"/>
    <property type="match status" value="1"/>
</dbReference>
<evidence type="ECO:0000313" key="3">
    <source>
        <dbReference type="Proteomes" id="UP000678016"/>
    </source>
</evidence>
<dbReference type="RefSeq" id="WP_212643353.1">
    <property type="nucleotide sequence ID" value="NZ_CP074132.1"/>
</dbReference>